<evidence type="ECO:0000256" key="1">
    <source>
        <dbReference type="ARBA" id="ARBA00004604"/>
    </source>
</evidence>
<protein>
    <submittedName>
        <fullName evidence="6">Uncharacterized protein</fullName>
    </submittedName>
</protein>
<dbReference type="Gramene" id="TRITD4Bv1G089920.1">
    <property type="protein sequence ID" value="TRITD4Bv1G089920.1"/>
    <property type="gene ID" value="TRITD4Bv1G089920"/>
</dbReference>
<feature type="region of interest" description="Disordered" evidence="5">
    <location>
        <begin position="167"/>
        <end position="228"/>
    </location>
</feature>
<evidence type="ECO:0000256" key="5">
    <source>
        <dbReference type="SAM" id="MobiDB-lite"/>
    </source>
</evidence>
<proteinExistence type="inferred from homology"/>
<evidence type="ECO:0000313" key="7">
    <source>
        <dbReference type="Proteomes" id="UP000324705"/>
    </source>
</evidence>
<feature type="compositionally biased region" description="Acidic residues" evidence="5">
    <location>
        <begin position="1"/>
        <end position="25"/>
    </location>
</feature>
<keyword evidence="4" id="KW-0539">Nucleus</keyword>
<feature type="compositionally biased region" description="Basic residues" evidence="5">
    <location>
        <begin position="101"/>
        <end position="110"/>
    </location>
</feature>
<keyword evidence="7" id="KW-1185">Reference proteome</keyword>
<dbReference type="Proteomes" id="UP000324705">
    <property type="component" value="Chromosome 4B"/>
</dbReference>
<feature type="compositionally biased region" description="Acidic residues" evidence="5">
    <location>
        <begin position="129"/>
        <end position="140"/>
    </location>
</feature>
<organism evidence="6 7">
    <name type="scientific">Triticum turgidum subsp. durum</name>
    <name type="common">Durum wheat</name>
    <name type="synonym">Triticum durum</name>
    <dbReference type="NCBI Taxonomy" id="4567"/>
    <lineage>
        <taxon>Eukaryota</taxon>
        <taxon>Viridiplantae</taxon>
        <taxon>Streptophyta</taxon>
        <taxon>Embryophyta</taxon>
        <taxon>Tracheophyta</taxon>
        <taxon>Spermatophyta</taxon>
        <taxon>Magnoliopsida</taxon>
        <taxon>Liliopsida</taxon>
        <taxon>Poales</taxon>
        <taxon>Poaceae</taxon>
        <taxon>BOP clade</taxon>
        <taxon>Pooideae</taxon>
        <taxon>Triticodae</taxon>
        <taxon>Triticeae</taxon>
        <taxon>Triticinae</taxon>
        <taxon>Triticum</taxon>
    </lineage>
</organism>
<dbReference type="GO" id="GO:0005730">
    <property type="term" value="C:nucleolus"/>
    <property type="evidence" value="ECO:0007669"/>
    <property type="project" value="UniProtKB-SubCell"/>
</dbReference>
<evidence type="ECO:0000256" key="2">
    <source>
        <dbReference type="ARBA" id="ARBA00007175"/>
    </source>
</evidence>
<dbReference type="GO" id="GO:0019843">
    <property type="term" value="F:rRNA binding"/>
    <property type="evidence" value="ECO:0007669"/>
    <property type="project" value="TreeGrafter"/>
</dbReference>
<evidence type="ECO:0000256" key="4">
    <source>
        <dbReference type="ARBA" id="ARBA00023242"/>
    </source>
</evidence>
<dbReference type="PANTHER" id="PTHR14577">
    <property type="entry name" value="NUCLEOLAR PROTEIN 12"/>
    <property type="match status" value="1"/>
</dbReference>
<dbReference type="Pfam" id="PF09805">
    <property type="entry name" value="Nop25"/>
    <property type="match status" value="1"/>
</dbReference>
<evidence type="ECO:0000256" key="3">
    <source>
        <dbReference type="ARBA" id="ARBA00023054"/>
    </source>
</evidence>
<evidence type="ECO:0000313" key="6">
    <source>
        <dbReference type="EMBL" id="VAI05343.1"/>
    </source>
</evidence>
<feature type="region of interest" description="Disordered" evidence="5">
    <location>
        <begin position="126"/>
        <end position="150"/>
    </location>
</feature>
<dbReference type="PANTHER" id="PTHR14577:SF0">
    <property type="entry name" value="NUCLEOLAR PROTEIN 12"/>
    <property type="match status" value="1"/>
</dbReference>
<dbReference type="OMA" id="MYDNGDM"/>
<comment type="similarity">
    <text evidence="2">Belongs to the RRP17 family.</text>
</comment>
<feature type="compositionally biased region" description="Basic residues" evidence="5">
    <location>
        <begin position="198"/>
        <end position="215"/>
    </location>
</feature>
<sequence>MAWEEDGLEEEHEEDMEASEEEGEDVVVGQMPTFMVPKHINKRALKNKALSVSLDKKALKYGTATSFGLWAVAARDFVTGFHKRKKKRRKEAQRITQEKDRRKRIEARKMRKQEKEIALYGKVVSSENVDGEDGDGDGDGMDAAAPEIKTYEDGGTRITVVTCEITHGEEDDQKSVSRSYAKKSCGVVSAKKQPSLGVKKKPPPKRQFSKSKKTKKVDTSRRKNKGKH</sequence>
<name>A0A9R0T1E0_TRITD</name>
<keyword evidence="3" id="KW-0175">Coiled coil</keyword>
<feature type="region of interest" description="Disordered" evidence="5">
    <location>
        <begin position="1"/>
        <end position="26"/>
    </location>
</feature>
<dbReference type="InterPro" id="IPR019186">
    <property type="entry name" value="Nucleolar_protein_12"/>
</dbReference>
<feature type="region of interest" description="Disordered" evidence="5">
    <location>
        <begin position="87"/>
        <end position="110"/>
    </location>
</feature>
<gene>
    <name evidence="6" type="ORF">TRITD_4Bv1G089920</name>
</gene>
<comment type="subcellular location">
    <subcellularLocation>
        <location evidence="1">Nucleus</location>
        <location evidence="1">Nucleolus</location>
    </subcellularLocation>
</comment>
<accession>A0A9R0T1E0</accession>
<dbReference type="AlphaFoldDB" id="A0A9R0T1E0"/>
<dbReference type="EMBL" id="LT934118">
    <property type="protein sequence ID" value="VAI05343.1"/>
    <property type="molecule type" value="Genomic_DNA"/>
</dbReference>
<reference evidence="6 7" key="1">
    <citation type="submission" date="2017-09" db="EMBL/GenBank/DDBJ databases">
        <authorList>
            <consortium name="International Durum Wheat Genome Sequencing Consortium (IDWGSC)"/>
            <person name="Milanesi L."/>
        </authorList>
    </citation>
    <scope>NUCLEOTIDE SEQUENCE [LARGE SCALE GENOMIC DNA]</scope>
    <source>
        <strain evidence="7">cv. Svevo</strain>
    </source>
</reference>